<dbReference type="AlphaFoldDB" id="A0A0E9T0Q9"/>
<organism evidence="1">
    <name type="scientific">Anguilla anguilla</name>
    <name type="common">European freshwater eel</name>
    <name type="synonym">Muraena anguilla</name>
    <dbReference type="NCBI Taxonomy" id="7936"/>
    <lineage>
        <taxon>Eukaryota</taxon>
        <taxon>Metazoa</taxon>
        <taxon>Chordata</taxon>
        <taxon>Craniata</taxon>
        <taxon>Vertebrata</taxon>
        <taxon>Euteleostomi</taxon>
        <taxon>Actinopterygii</taxon>
        <taxon>Neopterygii</taxon>
        <taxon>Teleostei</taxon>
        <taxon>Anguilliformes</taxon>
        <taxon>Anguillidae</taxon>
        <taxon>Anguilla</taxon>
    </lineage>
</organism>
<sequence length="32" mass="3946">MNLLVYNLFKRLLFRTQLYKNYGCAHSIKFIH</sequence>
<proteinExistence type="predicted"/>
<dbReference type="EMBL" id="GBXM01062279">
    <property type="protein sequence ID" value="JAH46298.1"/>
    <property type="molecule type" value="Transcribed_RNA"/>
</dbReference>
<reference evidence="1" key="2">
    <citation type="journal article" date="2015" name="Fish Shellfish Immunol.">
        <title>Early steps in the European eel (Anguilla anguilla)-Vibrio vulnificus interaction in the gills: Role of the RtxA13 toxin.</title>
        <authorList>
            <person name="Callol A."/>
            <person name="Pajuelo D."/>
            <person name="Ebbesson L."/>
            <person name="Teles M."/>
            <person name="MacKenzie S."/>
            <person name="Amaro C."/>
        </authorList>
    </citation>
    <scope>NUCLEOTIDE SEQUENCE</scope>
</reference>
<name>A0A0E9T0Q9_ANGAN</name>
<accession>A0A0E9T0Q9</accession>
<reference evidence="1" key="1">
    <citation type="submission" date="2014-11" db="EMBL/GenBank/DDBJ databases">
        <authorList>
            <person name="Amaro Gonzalez C."/>
        </authorList>
    </citation>
    <scope>NUCLEOTIDE SEQUENCE</scope>
</reference>
<evidence type="ECO:0000313" key="1">
    <source>
        <dbReference type="EMBL" id="JAH46298.1"/>
    </source>
</evidence>
<protein>
    <submittedName>
        <fullName evidence="1">Uncharacterized protein</fullName>
    </submittedName>
</protein>